<dbReference type="GO" id="GO:0003677">
    <property type="term" value="F:DNA binding"/>
    <property type="evidence" value="ECO:0007669"/>
    <property type="project" value="UniProtKB-KW"/>
</dbReference>
<feature type="region of interest" description="Disordered" evidence="5">
    <location>
        <begin position="52"/>
        <end position="87"/>
    </location>
</feature>
<dbReference type="STRING" id="1777138.AWB77_01473"/>
<reference evidence="7" key="1">
    <citation type="submission" date="2016-01" db="EMBL/GenBank/DDBJ databases">
        <authorList>
            <person name="Peeters C."/>
        </authorList>
    </citation>
    <scope>NUCLEOTIDE SEQUENCE</scope>
    <source>
        <strain evidence="7">LMG 29320</strain>
    </source>
</reference>
<evidence type="ECO:0000313" key="8">
    <source>
        <dbReference type="Proteomes" id="UP000054903"/>
    </source>
</evidence>
<evidence type="ECO:0000256" key="3">
    <source>
        <dbReference type="ARBA" id="ARBA00022490"/>
    </source>
</evidence>
<keyword evidence="3" id="KW-0963">Cytoplasm</keyword>
<dbReference type="GO" id="GO:0009295">
    <property type="term" value="C:nucleoid"/>
    <property type="evidence" value="ECO:0007669"/>
    <property type="project" value="UniProtKB-SubCell"/>
</dbReference>
<dbReference type="PANTHER" id="PTHR38097:SF2">
    <property type="entry name" value="DNA-BINDING PROTEIN STPA"/>
    <property type="match status" value="1"/>
</dbReference>
<evidence type="ECO:0000256" key="4">
    <source>
        <dbReference type="ARBA" id="ARBA00023125"/>
    </source>
</evidence>
<feature type="domain" description="DNA-binding protein H-NS-like C-terminal" evidence="6">
    <location>
        <begin position="65"/>
        <end position="105"/>
    </location>
</feature>
<dbReference type="Gene3D" id="4.10.430.30">
    <property type="match status" value="2"/>
</dbReference>
<gene>
    <name evidence="7" type="ORF">AWB77_01473</name>
</gene>
<feature type="region of interest" description="Disordered" evidence="5">
    <location>
        <begin position="211"/>
        <end position="273"/>
    </location>
</feature>
<organism evidence="7 8">
    <name type="scientific">Caballeronia fortuita</name>
    <dbReference type="NCBI Taxonomy" id="1777138"/>
    <lineage>
        <taxon>Bacteria</taxon>
        <taxon>Pseudomonadati</taxon>
        <taxon>Pseudomonadota</taxon>
        <taxon>Betaproteobacteria</taxon>
        <taxon>Burkholderiales</taxon>
        <taxon>Burkholderiaceae</taxon>
        <taxon>Caballeronia</taxon>
    </lineage>
</organism>
<dbReference type="SUPFAM" id="SSF81273">
    <property type="entry name" value="H-NS histone-like proteins"/>
    <property type="match status" value="2"/>
</dbReference>
<comment type="similarity">
    <text evidence="2">Belongs to the histone-like protein H-NS family.</text>
</comment>
<keyword evidence="4" id="KW-0238">DNA-binding</keyword>
<feature type="domain" description="DNA-binding protein H-NS-like C-terminal" evidence="6">
    <location>
        <begin position="124"/>
        <end position="164"/>
    </location>
</feature>
<evidence type="ECO:0000256" key="1">
    <source>
        <dbReference type="ARBA" id="ARBA00004453"/>
    </source>
</evidence>
<dbReference type="AlphaFoldDB" id="A0A158A830"/>
<dbReference type="RefSeq" id="WP_061133757.1">
    <property type="nucleotide sequence ID" value="NZ_FCNX02000003.1"/>
</dbReference>
<dbReference type="EMBL" id="FCNX02000003">
    <property type="protein sequence ID" value="SAK53845.1"/>
    <property type="molecule type" value="Genomic_DNA"/>
</dbReference>
<accession>A0A158A830</accession>
<proteinExistence type="inferred from homology"/>
<sequence length="273" mass="28507">MATLIEIQAKIQKLQAQASEIAKKQSSKVLAEIRSLMDKHGVTIAHIESYLGKSGRGQKAPSSKLSANPAGAEKYRDPKTGATWTGHGRAPAWIANAKNRNRFLIDADTTAPPVAALKQPKAGNYARGPQAPKYRDPESGATWSGRGKAPAWLATAKDRTTYLIDKVTDEPEMSDAAPGQKTAAKKGTAKKAVAKKAVAKKAVTRKVASKKVVTKKPAAKKAASGAATVKKAAVKKSTAAGKKVLARKVPTTAEVSSSATDQGSAEANTTTTA</sequence>
<comment type="caution">
    <text evidence="7">The sequence shown here is derived from an EMBL/GenBank/DDBJ whole genome shotgun (WGS) entry which is preliminary data.</text>
</comment>
<feature type="region of interest" description="Disordered" evidence="5">
    <location>
        <begin position="122"/>
        <end position="146"/>
    </location>
</feature>
<dbReference type="Pfam" id="PF00816">
    <property type="entry name" value="Histone_HNS"/>
    <property type="match status" value="2"/>
</dbReference>
<evidence type="ECO:0000256" key="5">
    <source>
        <dbReference type="SAM" id="MobiDB-lite"/>
    </source>
</evidence>
<dbReference type="Proteomes" id="UP000054903">
    <property type="component" value="Unassembled WGS sequence"/>
</dbReference>
<feature type="compositionally biased region" description="Low complexity" evidence="5">
    <location>
        <begin position="220"/>
        <end position="243"/>
    </location>
</feature>
<evidence type="ECO:0000313" key="7">
    <source>
        <dbReference type="EMBL" id="SAK53845.1"/>
    </source>
</evidence>
<name>A0A158A830_9BURK</name>
<evidence type="ECO:0000256" key="2">
    <source>
        <dbReference type="ARBA" id="ARBA00010610"/>
    </source>
</evidence>
<dbReference type="PANTHER" id="PTHR38097">
    <property type="match status" value="1"/>
</dbReference>
<feature type="compositionally biased region" description="Polar residues" evidence="5">
    <location>
        <begin position="253"/>
        <end position="273"/>
    </location>
</feature>
<dbReference type="OrthoDB" id="5297879at2"/>
<keyword evidence="8" id="KW-1185">Reference proteome</keyword>
<comment type="subcellular location">
    <subcellularLocation>
        <location evidence="1">Cytoplasm</location>
        <location evidence="1">Nucleoid</location>
    </subcellularLocation>
</comment>
<dbReference type="InterPro" id="IPR027444">
    <property type="entry name" value="H-NS_C_dom"/>
</dbReference>
<protein>
    <submittedName>
        <fullName evidence="7">Histone family protein nucleoid-structuring protein H-NS</fullName>
    </submittedName>
</protein>
<dbReference type="SMART" id="SM00528">
    <property type="entry name" value="HNS"/>
    <property type="match status" value="2"/>
</dbReference>
<evidence type="ECO:0000259" key="6">
    <source>
        <dbReference type="SMART" id="SM00528"/>
    </source>
</evidence>